<comment type="similarity">
    <text evidence="5">Belongs to the peptidase M24B family.</text>
</comment>
<keyword evidence="3" id="KW-0378">Hydrolase</keyword>
<dbReference type="EMBL" id="AP012051">
    <property type="protein sequence ID" value="BAL81186.1"/>
    <property type="molecule type" value="Genomic_DNA"/>
</dbReference>
<name>A0A7U6JEX5_CALEA</name>
<evidence type="ECO:0000256" key="3">
    <source>
        <dbReference type="ARBA" id="ARBA00022801"/>
    </source>
</evidence>
<accession>A0A7U6JEX5</accession>
<dbReference type="SUPFAM" id="SSF53092">
    <property type="entry name" value="Creatinase/prolidase N-terminal domain"/>
    <property type="match status" value="1"/>
</dbReference>
<dbReference type="InterPro" id="IPR000994">
    <property type="entry name" value="Pept_M24"/>
</dbReference>
<feature type="domain" description="Creatinase N-terminal" evidence="7">
    <location>
        <begin position="2"/>
        <end position="124"/>
    </location>
</feature>
<dbReference type="InterPro" id="IPR050659">
    <property type="entry name" value="Peptidase_M24B"/>
</dbReference>
<dbReference type="Gene3D" id="3.40.350.10">
    <property type="entry name" value="Creatinase/prolidase N-terminal domain"/>
    <property type="match status" value="1"/>
</dbReference>
<dbReference type="PROSITE" id="PS00491">
    <property type="entry name" value="PROLINE_PEPTIDASE"/>
    <property type="match status" value="1"/>
</dbReference>
<dbReference type="SUPFAM" id="SSF55920">
    <property type="entry name" value="Creatinase/aminopeptidase"/>
    <property type="match status" value="1"/>
</dbReference>
<dbReference type="RefSeq" id="WP_014453583.1">
    <property type="nucleotide sequence ID" value="NC_017096.1"/>
</dbReference>
<dbReference type="PANTHER" id="PTHR46112:SF3">
    <property type="entry name" value="AMINOPEPTIDASE YPDF"/>
    <property type="match status" value="1"/>
</dbReference>
<dbReference type="GO" id="GO:0006508">
    <property type="term" value="P:proteolysis"/>
    <property type="evidence" value="ECO:0007669"/>
    <property type="project" value="UniProtKB-KW"/>
</dbReference>
<dbReference type="OrthoDB" id="9806388at2"/>
<dbReference type="InterPro" id="IPR001131">
    <property type="entry name" value="Peptidase_M24B_aminopep-P_CS"/>
</dbReference>
<evidence type="ECO:0000259" key="6">
    <source>
        <dbReference type="Pfam" id="PF00557"/>
    </source>
</evidence>
<evidence type="ECO:0000313" key="9">
    <source>
        <dbReference type="Proteomes" id="UP000004793"/>
    </source>
</evidence>
<dbReference type="InterPro" id="IPR036005">
    <property type="entry name" value="Creatinase/aminopeptidase-like"/>
</dbReference>
<dbReference type="Pfam" id="PF01321">
    <property type="entry name" value="Creatinase_N"/>
    <property type="match status" value="1"/>
</dbReference>
<gene>
    <name evidence="8" type="ordered locus">CSE_10600</name>
</gene>
<dbReference type="InterPro" id="IPR000587">
    <property type="entry name" value="Creatinase_N"/>
</dbReference>
<evidence type="ECO:0000256" key="1">
    <source>
        <dbReference type="ARBA" id="ARBA00022670"/>
    </source>
</evidence>
<keyword evidence="4" id="KW-0482">Metalloprotease</keyword>
<keyword evidence="2 5" id="KW-0479">Metal-binding</keyword>
<reference evidence="8 9" key="1">
    <citation type="submission" date="2011-01" db="EMBL/GenBank/DDBJ databases">
        <title>Whole genome sequence of Caldisericum exile AZM16c01.</title>
        <authorList>
            <person name="Narita-Yamada S."/>
            <person name="Kawakoshi A."/>
            <person name="Nakamura S."/>
            <person name="Sasagawa M."/>
            <person name="Fukada J."/>
            <person name="Sekine M."/>
            <person name="Kato Y."/>
            <person name="Fukai R."/>
            <person name="Sasaki K."/>
            <person name="Hanamaki A."/>
            <person name="Narita H."/>
            <person name="Konno Y."/>
            <person name="Mori K."/>
            <person name="Yamazaki S."/>
            <person name="Suzuki K."/>
            <person name="Fujita N."/>
        </authorList>
    </citation>
    <scope>NUCLEOTIDE SEQUENCE [LARGE SCALE GENOMIC DNA]</scope>
    <source>
        <strain evidence="9">DSM 21853 / NBRC 104410 / AZM16c01</strain>
    </source>
</reference>
<dbReference type="PANTHER" id="PTHR46112">
    <property type="entry name" value="AMINOPEPTIDASE"/>
    <property type="match status" value="1"/>
</dbReference>
<sequence length="350" mass="39671">MQKLFEKIENTNVDALFVSKIQNVRYITHFTGEEGFAIIIPPKIYLLVDSRFTEQAHLEVKESVEVVEWSDLKEAISSILTKNKVHFLAIEEGSLKFSTYKLLSQLGFLVLVGTFDLIEEIRMIKEDWELEKIRTACDISTKAFLETLKFLKEGISELEISAELEYRFKKFGGEKPSFDTIVASGERGALPHGVASKKHINAHEPIVFDFGVFFEGFASDTTRVVSIGEVSQEVRDVYKVLMEAQRIGREVAKEGILASNVDKTVRDFLSEKGFGSYFTHGLGHGVGLEIHELPYVNARSKYTLLRNMVITIEPGLYFPNKYGLRLEDTVIVKEDSIENLIDLPHEIIVV</sequence>
<organism evidence="8 9">
    <name type="scientific">Caldisericum exile (strain DSM 21853 / NBRC 104410 / AZM16c01)</name>
    <dbReference type="NCBI Taxonomy" id="511051"/>
    <lineage>
        <taxon>Bacteria</taxon>
        <taxon>Pseudomonadati</taxon>
        <taxon>Caldisericota/Cryosericota group</taxon>
        <taxon>Caldisericota</taxon>
        <taxon>Caldisericia</taxon>
        <taxon>Caldisericales</taxon>
        <taxon>Caldisericaceae</taxon>
        <taxon>Caldisericum</taxon>
    </lineage>
</organism>
<dbReference type="InterPro" id="IPR029149">
    <property type="entry name" value="Creatin/AminoP/Spt16_N"/>
</dbReference>
<evidence type="ECO:0000256" key="2">
    <source>
        <dbReference type="ARBA" id="ARBA00022723"/>
    </source>
</evidence>
<keyword evidence="1" id="KW-0645">Protease</keyword>
<protein>
    <submittedName>
        <fullName evidence="8">M24 family peptidase</fullName>
    </submittedName>
</protein>
<dbReference type="Proteomes" id="UP000004793">
    <property type="component" value="Chromosome"/>
</dbReference>
<evidence type="ECO:0000313" key="8">
    <source>
        <dbReference type="EMBL" id="BAL81186.1"/>
    </source>
</evidence>
<evidence type="ECO:0000256" key="5">
    <source>
        <dbReference type="RuleBase" id="RU000590"/>
    </source>
</evidence>
<dbReference type="Pfam" id="PF00557">
    <property type="entry name" value="Peptidase_M24"/>
    <property type="match status" value="1"/>
</dbReference>
<dbReference type="KEGG" id="cex:CSE_10600"/>
<evidence type="ECO:0000259" key="7">
    <source>
        <dbReference type="Pfam" id="PF01321"/>
    </source>
</evidence>
<feature type="domain" description="Peptidase M24" evidence="6">
    <location>
        <begin position="131"/>
        <end position="334"/>
    </location>
</feature>
<dbReference type="Gene3D" id="3.90.230.10">
    <property type="entry name" value="Creatinase/methionine aminopeptidase superfamily"/>
    <property type="match status" value="1"/>
</dbReference>
<keyword evidence="9" id="KW-1185">Reference proteome</keyword>
<proteinExistence type="inferred from homology"/>
<evidence type="ECO:0000256" key="4">
    <source>
        <dbReference type="ARBA" id="ARBA00023049"/>
    </source>
</evidence>
<dbReference type="GO" id="GO:0046872">
    <property type="term" value="F:metal ion binding"/>
    <property type="evidence" value="ECO:0007669"/>
    <property type="project" value="UniProtKB-KW"/>
</dbReference>
<dbReference type="CDD" id="cd01092">
    <property type="entry name" value="APP-like"/>
    <property type="match status" value="1"/>
</dbReference>
<dbReference type="GO" id="GO:0008237">
    <property type="term" value="F:metallopeptidase activity"/>
    <property type="evidence" value="ECO:0007669"/>
    <property type="project" value="UniProtKB-KW"/>
</dbReference>
<dbReference type="AlphaFoldDB" id="A0A7U6JEX5"/>